<protein>
    <submittedName>
        <fullName evidence="2">Uncharacterized protein</fullName>
    </submittedName>
</protein>
<evidence type="ECO:0000256" key="1">
    <source>
        <dbReference type="SAM" id="MobiDB-lite"/>
    </source>
</evidence>
<gene>
    <name evidence="2" type="ORF">LCPAC302_02110</name>
</gene>
<feature type="region of interest" description="Disordered" evidence="1">
    <location>
        <begin position="1"/>
        <end position="27"/>
    </location>
</feature>
<accession>A0A481ZAB5</accession>
<dbReference type="EMBL" id="MK500550">
    <property type="protein sequence ID" value="QBK91591.1"/>
    <property type="molecule type" value="Genomic_DNA"/>
</dbReference>
<organism evidence="2">
    <name type="scientific">Pithovirus LCPAC302</name>
    <dbReference type="NCBI Taxonomy" id="2506593"/>
    <lineage>
        <taxon>Viruses</taxon>
        <taxon>Pithoviruses</taxon>
    </lineage>
</organism>
<proteinExistence type="predicted"/>
<name>A0A481ZAB5_9VIRU</name>
<reference evidence="2" key="1">
    <citation type="journal article" date="2019" name="MBio">
        <title>Virus Genomes from Deep Sea Sediments Expand the Ocean Megavirome and Support Independent Origins of Viral Gigantism.</title>
        <authorList>
            <person name="Backstrom D."/>
            <person name="Yutin N."/>
            <person name="Jorgensen S.L."/>
            <person name="Dharamshi J."/>
            <person name="Homa F."/>
            <person name="Zaremba-Niedwiedzka K."/>
            <person name="Spang A."/>
            <person name="Wolf Y.I."/>
            <person name="Koonin E.V."/>
            <person name="Ettema T.J."/>
        </authorList>
    </citation>
    <scope>NUCLEOTIDE SEQUENCE</scope>
</reference>
<evidence type="ECO:0000313" key="2">
    <source>
        <dbReference type="EMBL" id="QBK91591.1"/>
    </source>
</evidence>
<sequence>MSTPESNPETVDPVEEAAVETPVETPVEKEVVEKEVVEEPAVEEPPVEAVVEEKVVEEPAVEKAPVETPVEEAPVEAAVEEEVVEEPAEETPVHLADDDHVLELAEKEDLEGDLKDIYDLVKAKITQIVSTGKFTPDHLRPLILNIVEIIQDYTDDKYDHIDGAQKKAMALNILRHVLVDLHRNGQLNNEQYELLLLGLEFFGGALVDLAKAGYKLLVQVVDDVSTNGCDGCFKRNFRKKRKKN</sequence>